<dbReference type="Proteomes" id="UP001209878">
    <property type="component" value="Unassembled WGS sequence"/>
</dbReference>
<sequence length="85" mass="10091">MAVELYFSEQKTDIVKTRTFYRNIVNICPVKQVYVRHDNAGSGPSWFIRRIYVYNRAMKINYRCNCNCWLFSPSNLAKTLTCQKL</sequence>
<feature type="domain" description="PLAT" evidence="2">
    <location>
        <begin position="1"/>
        <end position="84"/>
    </location>
</feature>
<accession>A0AAD9N7X4</accession>
<dbReference type="EMBL" id="JAODUO010001774">
    <property type="protein sequence ID" value="KAK2158723.1"/>
    <property type="molecule type" value="Genomic_DNA"/>
</dbReference>
<reference evidence="3" key="1">
    <citation type="journal article" date="2023" name="Mol. Biol. Evol.">
        <title>Third-Generation Sequencing Reveals the Adaptive Role of the Epigenome in Three Deep-Sea Polychaetes.</title>
        <authorList>
            <person name="Perez M."/>
            <person name="Aroh O."/>
            <person name="Sun Y."/>
            <person name="Lan Y."/>
            <person name="Juniper S.K."/>
            <person name="Young C.R."/>
            <person name="Angers B."/>
            <person name="Qian P.Y."/>
        </authorList>
    </citation>
    <scope>NUCLEOTIDE SEQUENCE</scope>
    <source>
        <strain evidence="3">R07B-5</strain>
    </source>
</reference>
<organism evidence="3 4">
    <name type="scientific">Ridgeia piscesae</name>
    <name type="common">Tubeworm</name>
    <dbReference type="NCBI Taxonomy" id="27915"/>
    <lineage>
        <taxon>Eukaryota</taxon>
        <taxon>Metazoa</taxon>
        <taxon>Spiralia</taxon>
        <taxon>Lophotrochozoa</taxon>
        <taxon>Annelida</taxon>
        <taxon>Polychaeta</taxon>
        <taxon>Sedentaria</taxon>
        <taxon>Canalipalpata</taxon>
        <taxon>Sabellida</taxon>
        <taxon>Siboglinidae</taxon>
        <taxon>Ridgeia</taxon>
    </lineage>
</organism>
<evidence type="ECO:0000313" key="4">
    <source>
        <dbReference type="Proteomes" id="UP001209878"/>
    </source>
</evidence>
<dbReference type="InterPro" id="IPR036392">
    <property type="entry name" value="PLAT/LH2_dom_sf"/>
</dbReference>
<evidence type="ECO:0000313" key="3">
    <source>
        <dbReference type="EMBL" id="KAK2158723.1"/>
    </source>
</evidence>
<comment type="caution">
    <text evidence="3">The sequence shown here is derived from an EMBL/GenBank/DDBJ whole genome shotgun (WGS) entry which is preliminary data.</text>
</comment>
<dbReference type="SUPFAM" id="SSF49723">
    <property type="entry name" value="Lipase/lipooxygenase domain (PLAT/LH2 domain)"/>
    <property type="match status" value="1"/>
</dbReference>
<dbReference type="Gene3D" id="2.60.60.20">
    <property type="entry name" value="PLAT/LH2 domain"/>
    <property type="match status" value="1"/>
</dbReference>
<keyword evidence="4" id="KW-1185">Reference proteome</keyword>
<evidence type="ECO:0000259" key="2">
    <source>
        <dbReference type="PROSITE" id="PS50095"/>
    </source>
</evidence>
<proteinExistence type="predicted"/>
<name>A0AAD9N7X4_RIDPI</name>
<dbReference type="AlphaFoldDB" id="A0AAD9N7X4"/>
<dbReference type="InterPro" id="IPR001024">
    <property type="entry name" value="PLAT/LH2_dom"/>
</dbReference>
<dbReference type="PROSITE" id="PS50095">
    <property type="entry name" value="PLAT"/>
    <property type="match status" value="1"/>
</dbReference>
<protein>
    <recommendedName>
        <fullName evidence="2">PLAT domain-containing protein</fullName>
    </recommendedName>
</protein>
<evidence type="ECO:0000256" key="1">
    <source>
        <dbReference type="PROSITE-ProRule" id="PRU00152"/>
    </source>
</evidence>
<comment type="caution">
    <text evidence="1">Lacks conserved residue(s) required for the propagation of feature annotation.</text>
</comment>
<gene>
    <name evidence="3" type="ORF">NP493_1773g00008</name>
</gene>